<evidence type="ECO:0000256" key="6">
    <source>
        <dbReference type="ARBA" id="ARBA00023002"/>
    </source>
</evidence>
<sequence>MGRKLDSDIIYLNLIGQPLVILNSAQAASDLLEKRSSIYSDRIGAPMVTDPALLDWSGFAGMLPYSDTWRRQRRRVTNRLNPDDVRQFDSVQQEEARLLLGRLLSASATSNLYEEVRKQFFFTLGSAMFKVTYGYRLKGDQDLFYLNALQAVHNLFDAAMMSNFLVNAFPILSYVPDWVPGTGWKHTARKWREQKNEAINAPYEWAKQQIATGNFEQSILSTLLEDDERNFSLSATDREAELKELCYVFFAAGTDTTATALVNFVAAMVSNPEAQAKAQAEIDTVIGYATRLPTLADKQQLPYLSKLTLEVLRWLPVGPTGGPPHSCSQDDTYQGYDIQKGTVMVGNLWAMSRDEAMYQDAEKFDPERFSDPRTTPVPNFGWGRRKCPGVHFAETSLFLIISSVLTTFTFNRKKDIHGEEIIPKIEGDCNALALTLKPFDFELQPRSEIHRQLILDNIPSC</sequence>
<protein>
    <submittedName>
        <fullName evidence="11">O-methylsterigmatocystin oxidoreductase</fullName>
    </submittedName>
</protein>
<dbReference type="Pfam" id="PF00067">
    <property type="entry name" value="p450"/>
    <property type="match status" value="1"/>
</dbReference>
<comment type="similarity">
    <text evidence="3 10">Belongs to the cytochrome P450 family.</text>
</comment>
<dbReference type="Gene3D" id="1.10.630.10">
    <property type="entry name" value="Cytochrome P450"/>
    <property type="match status" value="1"/>
</dbReference>
<dbReference type="GO" id="GO:0005506">
    <property type="term" value="F:iron ion binding"/>
    <property type="evidence" value="ECO:0007669"/>
    <property type="project" value="InterPro"/>
</dbReference>
<dbReference type="AlphaFoldDB" id="A0A0B7FWW8"/>
<evidence type="ECO:0000256" key="9">
    <source>
        <dbReference type="PIRSR" id="PIRSR602401-1"/>
    </source>
</evidence>
<keyword evidence="12" id="KW-1185">Reference proteome</keyword>
<dbReference type="CDD" id="cd11065">
    <property type="entry name" value="CYP64-like"/>
    <property type="match status" value="1"/>
</dbReference>
<dbReference type="PANTHER" id="PTHR46300:SF7">
    <property type="entry name" value="P450, PUTATIVE (EUROFUNG)-RELATED"/>
    <property type="match status" value="1"/>
</dbReference>
<evidence type="ECO:0000313" key="12">
    <source>
        <dbReference type="Proteomes" id="UP000059188"/>
    </source>
</evidence>
<dbReference type="PROSITE" id="PS00086">
    <property type="entry name" value="CYTOCHROME_P450"/>
    <property type="match status" value="1"/>
</dbReference>
<evidence type="ECO:0000256" key="1">
    <source>
        <dbReference type="ARBA" id="ARBA00001971"/>
    </source>
</evidence>
<keyword evidence="5 9" id="KW-0479">Metal-binding</keyword>
<dbReference type="PRINTS" id="PR00463">
    <property type="entry name" value="EP450I"/>
</dbReference>
<feature type="binding site" description="axial binding residue" evidence="9">
    <location>
        <position position="387"/>
    </location>
    <ligand>
        <name>heme</name>
        <dbReference type="ChEBI" id="CHEBI:30413"/>
    </ligand>
    <ligandPart>
        <name>Fe</name>
        <dbReference type="ChEBI" id="CHEBI:18248"/>
    </ligandPart>
</feature>
<keyword evidence="6 10" id="KW-0560">Oxidoreductase</keyword>
<dbReference type="GO" id="GO:0020037">
    <property type="term" value="F:heme binding"/>
    <property type="evidence" value="ECO:0007669"/>
    <property type="project" value="InterPro"/>
</dbReference>
<gene>
    <name evidence="11" type="ORF">RSOLAG1IB_10277</name>
</gene>
<reference evidence="11 12" key="1">
    <citation type="submission" date="2014-11" db="EMBL/GenBank/DDBJ databases">
        <authorList>
            <person name="Wibberg Daniel"/>
        </authorList>
    </citation>
    <scope>NUCLEOTIDE SEQUENCE [LARGE SCALE GENOMIC DNA]</scope>
    <source>
        <strain evidence="11">Rhizoctonia solani AG1-IB 7/3/14</strain>
    </source>
</reference>
<dbReference type="InterPro" id="IPR036396">
    <property type="entry name" value="Cyt_P450_sf"/>
</dbReference>
<dbReference type="GO" id="GO:0004497">
    <property type="term" value="F:monooxygenase activity"/>
    <property type="evidence" value="ECO:0007669"/>
    <property type="project" value="UniProtKB-KW"/>
</dbReference>
<dbReference type="InterPro" id="IPR017972">
    <property type="entry name" value="Cyt_P450_CS"/>
</dbReference>
<evidence type="ECO:0000256" key="3">
    <source>
        <dbReference type="ARBA" id="ARBA00010617"/>
    </source>
</evidence>
<organism evidence="11 12">
    <name type="scientific">Thanatephorus cucumeris (strain AG1-IB / isolate 7/3/14)</name>
    <name type="common">Lettuce bottom rot fungus</name>
    <name type="synonym">Rhizoctonia solani</name>
    <dbReference type="NCBI Taxonomy" id="1108050"/>
    <lineage>
        <taxon>Eukaryota</taxon>
        <taxon>Fungi</taxon>
        <taxon>Dikarya</taxon>
        <taxon>Basidiomycota</taxon>
        <taxon>Agaricomycotina</taxon>
        <taxon>Agaricomycetes</taxon>
        <taxon>Cantharellales</taxon>
        <taxon>Ceratobasidiaceae</taxon>
        <taxon>Rhizoctonia</taxon>
        <taxon>Rhizoctonia solani AG-1</taxon>
    </lineage>
</organism>
<dbReference type="EMBL" id="LN679162">
    <property type="protein sequence ID" value="CEL62195.1"/>
    <property type="molecule type" value="Genomic_DNA"/>
</dbReference>
<comment type="cofactor">
    <cofactor evidence="1 9">
        <name>heme</name>
        <dbReference type="ChEBI" id="CHEBI:30413"/>
    </cofactor>
</comment>
<keyword evidence="4 9" id="KW-0349">Heme</keyword>
<dbReference type="InterPro" id="IPR050364">
    <property type="entry name" value="Cytochrome_P450_fung"/>
</dbReference>
<keyword evidence="7 9" id="KW-0408">Iron</keyword>
<dbReference type="SUPFAM" id="SSF48264">
    <property type="entry name" value="Cytochrome P450"/>
    <property type="match status" value="1"/>
</dbReference>
<dbReference type="InterPro" id="IPR002401">
    <property type="entry name" value="Cyt_P450_E_grp-I"/>
</dbReference>
<evidence type="ECO:0000256" key="4">
    <source>
        <dbReference type="ARBA" id="ARBA00022617"/>
    </source>
</evidence>
<evidence type="ECO:0000256" key="8">
    <source>
        <dbReference type="ARBA" id="ARBA00023033"/>
    </source>
</evidence>
<dbReference type="STRING" id="1108050.A0A0B7FWW8"/>
<dbReference type="InterPro" id="IPR001128">
    <property type="entry name" value="Cyt_P450"/>
</dbReference>
<dbReference type="OrthoDB" id="2789670at2759"/>
<proteinExistence type="inferred from homology"/>
<evidence type="ECO:0000256" key="7">
    <source>
        <dbReference type="ARBA" id="ARBA00023004"/>
    </source>
</evidence>
<comment type="pathway">
    <text evidence="2">Secondary metabolite biosynthesis.</text>
</comment>
<dbReference type="Proteomes" id="UP000059188">
    <property type="component" value="Unassembled WGS sequence"/>
</dbReference>
<accession>A0A0B7FWW8</accession>
<evidence type="ECO:0000313" key="11">
    <source>
        <dbReference type="EMBL" id="CEL62195.1"/>
    </source>
</evidence>
<evidence type="ECO:0000256" key="10">
    <source>
        <dbReference type="RuleBase" id="RU000461"/>
    </source>
</evidence>
<dbReference type="GO" id="GO:0016705">
    <property type="term" value="F:oxidoreductase activity, acting on paired donors, with incorporation or reduction of molecular oxygen"/>
    <property type="evidence" value="ECO:0007669"/>
    <property type="project" value="InterPro"/>
</dbReference>
<evidence type="ECO:0000256" key="2">
    <source>
        <dbReference type="ARBA" id="ARBA00005179"/>
    </source>
</evidence>
<keyword evidence="8 10" id="KW-0503">Monooxygenase</keyword>
<evidence type="ECO:0000256" key="5">
    <source>
        <dbReference type="ARBA" id="ARBA00022723"/>
    </source>
</evidence>
<name>A0A0B7FWW8_THACB</name>
<dbReference type="PANTHER" id="PTHR46300">
    <property type="entry name" value="P450, PUTATIVE (EUROFUNG)-RELATED-RELATED"/>
    <property type="match status" value="1"/>
</dbReference>